<organism evidence="5 6">
    <name type="scientific">Cichlidogyrus casuarinus</name>
    <dbReference type="NCBI Taxonomy" id="1844966"/>
    <lineage>
        <taxon>Eukaryota</taxon>
        <taxon>Metazoa</taxon>
        <taxon>Spiralia</taxon>
        <taxon>Lophotrochozoa</taxon>
        <taxon>Platyhelminthes</taxon>
        <taxon>Monogenea</taxon>
        <taxon>Monopisthocotylea</taxon>
        <taxon>Dactylogyridea</taxon>
        <taxon>Ancyrocephalidae</taxon>
        <taxon>Cichlidogyrus</taxon>
    </lineage>
</organism>
<feature type="domain" description="Kinesin-like protein KIF2A-like N-terminal" evidence="4">
    <location>
        <begin position="7"/>
        <end position="60"/>
    </location>
</feature>
<accession>A0ABD2QFV1</accession>
<evidence type="ECO:0000313" key="6">
    <source>
        <dbReference type="Proteomes" id="UP001626550"/>
    </source>
</evidence>
<dbReference type="Pfam" id="PF22923">
    <property type="entry name" value="KIF2A-like_1st"/>
    <property type="match status" value="1"/>
</dbReference>
<reference evidence="5 6" key="1">
    <citation type="submission" date="2024-11" db="EMBL/GenBank/DDBJ databases">
        <title>Adaptive evolution of stress response genes in parasites aligns with host niche diversity.</title>
        <authorList>
            <person name="Hahn C."/>
            <person name="Resl P."/>
        </authorList>
    </citation>
    <scope>NUCLEOTIDE SEQUENCE [LARGE SCALE GENOMIC DNA]</scope>
    <source>
        <strain evidence="5">EGGRZ-B1_66</strain>
        <tissue evidence="5">Body</tissue>
    </source>
</reference>
<proteinExistence type="predicted"/>
<evidence type="ECO:0000313" key="5">
    <source>
        <dbReference type="EMBL" id="KAL3318192.1"/>
    </source>
</evidence>
<dbReference type="AlphaFoldDB" id="A0ABD2QFV1"/>
<evidence type="ECO:0000256" key="3">
    <source>
        <dbReference type="ARBA" id="ARBA00023054"/>
    </source>
</evidence>
<keyword evidence="1" id="KW-0963">Cytoplasm</keyword>
<evidence type="ECO:0000256" key="2">
    <source>
        <dbReference type="ARBA" id="ARBA00022701"/>
    </source>
</evidence>
<dbReference type="GO" id="GO:0005874">
    <property type="term" value="C:microtubule"/>
    <property type="evidence" value="ECO:0007669"/>
    <property type="project" value="UniProtKB-KW"/>
</dbReference>
<dbReference type="InterPro" id="IPR054473">
    <property type="entry name" value="KIF2A-like_N"/>
</dbReference>
<evidence type="ECO:0000259" key="4">
    <source>
        <dbReference type="Pfam" id="PF22923"/>
    </source>
</evidence>
<keyword evidence="2" id="KW-0493">Microtubule</keyword>
<name>A0ABD2QFV1_9PLAT</name>
<protein>
    <submittedName>
        <fullName evidence="5">Kinesin-like protein kif2a</fullName>
    </submittedName>
</protein>
<dbReference type="EMBL" id="JBJKFK010000276">
    <property type="protein sequence ID" value="KAL3318192.1"/>
    <property type="molecule type" value="Genomic_DNA"/>
</dbReference>
<gene>
    <name evidence="5" type="primary">KIF2A_1</name>
    <name evidence="5" type="ORF">Ciccas_003141</name>
</gene>
<keyword evidence="3" id="KW-0175">Coiled coil</keyword>
<sequence length="80" mass="9189">MSDGQLQLLEIGLKIDIKRTDGRVHSAVISAVDLAAKYVKVEWYEKGEAKGKDVDFQDLFELNKHLELPKVYHIVEIVFF</sequence>
<keyword evidence="6" id="KW-1185">Reference proteome</keyword>
<comment type="caution">
    <text evidence="5">The sequence shown here is derived from an EMBL/GenBank/DDBJ whole genome shotgun (WGS) entry which is preliminary data.</text>
</comment>
<evidence type="ECO:0000256" key="1">
    <source>
        <dbReference type="ARBA" id="ARBA00022490"/>
    </source>
</evidence>
<dbReference type="Proteomes" id="UP001626550">
    <property type="component" value="Unassembled WGS sequence"/>
</dbReference>